<feature type="signal peptide" evidence="1">
    <location>
        <begin position="1"/>
        <end position="25"/>
    </location>
</feature>
<evidence type="ECO:0000313" key="3">
    <source>
        <dbReference type="EMBL" id="MFC3137100.1"/>
    </source>
</evidence>
<gene>
    <name evidence="3" type="ORF">ACFOE0_02740</name>
</gene>
<feature type="chain" id="PRO_5046398307" evidence="1">
    <location>
        <begin position="26"/>
        <end position="155"/>
    </location>
</feature>
<keyword evidence="1" id="KW-0732">Signal</keyword>
<accession>A0ABV7G715</accession>
<dbReference type="Proteomes" id="UP001595621">
    <property type="component" value="Unassembled WGS sequence"/>
</dbReference>
<evidence type="ECO:0000259" key="2">
    <source>
        <dbReference type="Pfam" id="PF13511"/>
    </source>
</evidence>
<organism evidence="3 4">
    <name type="scientific">Shewanella submarina</name>
    <dbReference type="NCBI Taxonomy" id="2016376"/>
    <lineage>
        <taxon>Bacteria</taxon>
        <taxon>Pseudomonadati</taxon>
        <taxon>Pseudomonadota</taxon>
        <taxon>Gammaproteobacteria</taxon>
        <taxon>Alteromonadales</taxon>
        <taxon>Shewanellaceae</taxon>
        <taxon>Shewanella</taxon>
    </lineage>
</organism>
<keyword evidence="4" id="KW-1185">Reference proteome</keyword>
<evidence type="ECO:0000256" key="1">
    <source>
        <dbReference type="SAM" id="SignalP"/>
    </source>
</evidence>
<name>A0ABV7G715_9GAMM</name>
<dbReference type="RefSeq" id="WP_248937408.1">
    <property type="nucleotide sequence ID" value="NZ_JAKILF010000008.1"/>
</dbReference>
<dbReference type="InterPro" id="IPR025392">
    <property type="entry name" value="DUF4124"/>
</dbReference>
<evidence type="ECO:0000313" key="4">
    <source>
        <dbReference type="Proteomes" id="UP001595621"/>
    </source>
</evidence>
<protein>
    <submittedName>
        <fullName evidence="3">DUF4124 domain-containing protein</fullName>
    </submittedName>
</protein>
<sequence length="155" mass="17325">MTTLLKLVALQIMIAGILFSTSTNANDVIYTWVDENGTKHYSQLPPQGEYEVTRLNNQDLEPKKIGTVSPVRAVAKAEQATEDDMAKQADEIKAQNAEQAKSICDNAKHTLNVLLTHAQVTRKDESNGEMMTMTQEQKQAAIKESQERVKLFCEE</sequence>
<feature type="domain" description="DUF4124" evidence="2">
    <location>
        <begin position="22"/>
        <end position="50"/>
    </location>
</feature>
<proteinExistence type="predicted"/>
<reference evidence="4" key="1">
    <citation type="journal article" date="2019" name="Int. J. Syst. Evol. Microbiol.">
        <title>The Global Catalogue of Microorganisms (GCM) 10K type strain sequencing project: providing services to taxonomists for standard genome sequencing and annotation.</title>
        <authorList>
            <consortium name="The Broad Institute Genomics Platform"/>
            <consortium name="The Broad Institute Genome Sequencing Center for Infectious Disease"/>
            <person name="Wu L."/>
            <person name="Ma J."/>
        </authorList>
    </citation>
    <scope>NUCLEOTIDE SEQUENCE [LARGE SCALE GENOMIC DNA]</scope>
    <source>
        <strain evidence="4">KCTC 52277</strain>
    </source>
</reference>
<dbReference type="EMBL" id="JBHRTD010000001">
    <property type="protein sequence ID" value="MFC3137100.1"/>
    <property type="molecule type" value="Genomic_DNA"/>
</dbReference>
<dbReference type="Pfam" id="PF13511">
    <property type="entry name" value="DUF4124"/>
    <property type="match status" value="1"/>
</dbReference>
<comment type="caution">
    <text evidence="3">The sequence shown here is derived from an EMBL/GenBank/DDBJ whole genome shotgun (WGS) entry which is preliminary data.</text>
</comment>